<protein>
    <recommendedName>
        <fullName evidence="3">Calmodulin-lysine N-methyltransferase</fullName>
    </recommendedName>
</protein>
<dbReference type="AlphaFoldDB" id="A0AB34JI32"/>
<comment type="caution">
    <text evidence="1">The sequence shown here is derived from an EMBL/GenBank/DDBJ whole genome shotgun (WGS) entry which is preliminary data.</text>
</comment>
<dbReference type="InterPro" id="IPR019410">
    <property type="entry name" value="Methyltransf_16"/>
</dbReference>
<dbReference type="PANTHER" id="PTHR14614">
    <property type="entry name" value="HEPATOCELLULAR CARCINOMA-ASSOCIATED ANTIGEN"/>
    <property type="match status" value="1"/>
</dbReference>
<gene>
    <name evidence="1" type="ORF">AB1Y20_022606</name>
</gene>
<dbReference type="Proteomes" id="UP001515480">
    <property type="component" value="Unassembled WGS sequence"/>
</dbReference>
<reference evidence="1 2" key="1">
    <citation type="journal article" date="2024" name="Science">
        <title>Giant polyketide synthase enzymes in the biosynthesis of giant marine polyether toxins.</title>
        <authorList>
            <person name="Fallon T.R."/>
            <person name="Shende V.V."/>
            <person name="Wierzbicki I.H."/>
            <person name="Pendleton A.L."/>
            <person name="Watervoot N.F."/>
            <person name="Auber R.P."/>
            <person name="Gonzalez D.J."/>
            <person name="Wisecaver J.H."/>
            <person name="Moore B.S."/>
        </authorList>
    </citation>
    <scope>NUCLEOTIDE SEQUENCE [LARGE SCALE GENOMIC DNA]</scope>
    <source>
        <strain evidence="1 2">12B1</strain>
    </source>
</reference>
<sequence length="309" mass="33507">MRGVAGRPAVSCGLHPSWARCVSVLLSASPSAPLEKTWKHWSIDQIAPKYDAQIWTLQLPPGAAMSAGTDWRAGPEPVLPPLPSGQTLSFDEDSSRGLGGKVWRGSGAMIRWLRANAPSVRGTRVLELGAGTGISGLYAAGLGATSVLLTDGGSDELLEQLQHNAQQNQRLLLAQGCASVGVERLLFGSEKLPEGPFDLVIGSDVTYSVHDDRDALCNTISHFLQRGARCVLAHEHRRSDMFDLETVLNNQPTRDWRQNDVALNMFLEATLEHGLFARPLVFESGARKQEGETLLMSTDMSVFEVVRAV</sequence>
<organism evidence="1 2">
    <name type="scientific">Prymnesium parvum</name>
    <name type="common">Toxic golden alga</name>
    <dbReference type="NCBI Taxonomy" id="97485"/>
    <lineage>
        <taxon>Eukaryota</taxon>
        <taxon>Haptista</taxon>
        <taxon>Haptophyta</taxon>
        <taxon>Prymnesiophyceae</taxon>
        <taxon>Prymnesiales</taxon>
        <taxon>Prymnesiaceae</taxon>
        <taxon>Prymnesium</taxon>
    </lineage>
</organism>
<evidence type="ECO:0000313" key="2">
    <source>
        <dbReference type="Proteomes" id="UP001515480"/>
    </source>
</evidence>
<proteinExistence type="predicted"/>
<dbReference type="PANTHER" id="PTHR14614:SF157">
    <property type="entry name" value="METHYLTRANSFERASE TYPE 12 DOMAIN-CONTAINING PROTEIN"/>
    <property type="match status" value="1"/>
</dbReference>
<dbReference type="Pfam" id="PF10294">
    <property type="entry name" value="Methyltransf_16"/>
    <property type="match status" value="1"/>
</dbReference>
<dbReference type="InterPro" id="IPR029063">
    <property type="entry name" value="SAM-dependent_MTases_sf"/>
</dbReference>
<dbReference type="EMBL" id="JBGBPQ010000008">
    <property type="protein sequence ID" value="KAL1521051.1"/>
    <property type="molecule type" value="Genomic_DNA"/>
</dbReference>
<evidence type="ECO:0008006" key="3">
    <source>
        <dbReference type="Google" id="ProtNLM"/>
    </source>
</evidence>
<dbReference type="SUPFAM" id="SSF53335">
    <property type="entry name" value="S-adenosyl-L-methionine-dependent methyltransferases"/>
    <property type="match status" value="1"/>
</dbReference>
<accession>A0AB34JI32</accession>
<dbReference type="CDD" id="cd02440">
    <property type="entry name" value="AdoMet_MTases"/>
    <property type="match status" value="1"/>
</dbReference>
<evidence type="ECO:0000313" key="1">
    <source>
        <dbReference type="EMBL" id="KAL1521051.1"/>
    </source>
</evidence>
<name>A0AB34JI32_PRYPA</name>
<dbReference type="Gene3D" id="3.40.50.150">
    <property type="entry name" value="Vaccinia Virus protein VP39"/>
    <property type="match status" value="1"/>
</dbReference>
<keyword evidence="2" id="KW-1185">Reference proteome</keyword>